<evidence type="ECO:0000256" key="3">
    <source>
        <dbReference type="ARBA" id="ARBA00022619"/>
    </source>
</evidence>
<comment type="caution">
    <text evidence="6">The sequence shown here is derived from an EMBL/GenBank/DDBJ whole genome shotgun (WGS) entry which is preliminary data.</text>
</comment>
<dbReference type="Pfam" id="PF00926">
    <property type="entry name" value="DHBP_synthase"/>
    <property type="match status" value="1"/>
</dbReference>
<keyword evidence="5" id="KW-0812">Transmembrane</keyword>
<evidence type="ECO:0000313" key="6">
    <source>
        <dbReference type="EMBL" id="DAD32311.1"/>
    </source>
</evidence>
<sequence>MPETVNGIKLLHYLLSHEKTPREVYSGDNYPFQAIADPFGLYRELRIINSSPYMAYLQLRGCILVVSSPEVFTCVKYGSRIASIGMEENLGRQMLPLMSLENRDKGSAFMVTVNAHSVEITRVSGTEGTKIIATFSSPNSNPEDFKKLGHMLHLKYRNGFLRRGGYTEASVYLVTFIGLWSVLVISSAIIDVDDDSLASMIKGCKDMDQNTALHPSRKMYHGEAAMKVNNNKLVFYAKQAKWMTCGENPKPPVLSVDGLDMLPPHGITIRTHTAALVDASWAILRCLKAPTKNLTLVKYIFWEFATSNSCDCSMDQRVLICHLLSEIEGLHLRNK</sequence>
<dbReference type="InterPro" id="IPR005801">
    <property type="entry name" value="ADC_synthase"/>
</dbReference>
<keyword evidence="7" id="KW-1185">Reference proteome</keyword>
<keyword evidence="5" id="KW-1133">Transmembrane helix</keyword>
<evidence type="ECO:0000313" key="7">
    <source>
        <dbReference type="Proteomes" id="UP000607653"/>
    </source>
</evidence>
<dbReference type="Gene3D" id="3.90.870.10">
    <property type="entry name" value="DHBP synthase"/>
    <property type="match status" value="1"/>
</dbReference>
<reference evidence="6 7" key="1">
    <citation type="journal article" date="2020" name="Mol. Biol. Evol.">
        <title>Distinct Expression and Methylation Patterns for Genes with Different Fates following a Single Whole-Genome Duplication in Flowering Plants.</title>
        <authorList>
            <person name="Shi T."/>
            <person name="Rahmani R.S."/>
            <person name="Gugger P.F."/>
            <person name="Wang M."/>
            <person name="Li H."/>
            <person name="Zhang Y."/>
            <person name="Li Z."/>
            <person name="Wang Q."/>
            <person name="Van de Peer Y."/>
            <person name="Marchal K."/>
            <person name="Chen J."/>
        </authorList>
    </citation>
    <scope>NUCLEOTIDE SEQUENCE [LARGE SCALE GENOMIC DNA]</scope>
    <source>
        <tissue evidence="6">Leaf</tissue>
    </source>
</reference>
<keyword evidence="3" id="KW-0686">Riboflavin biosynthesis</keyword>
<dbReference type="UniPathway" id="UPA00275"/>
<organism evidence="6 7">
    <name type="scientific">Nelumbo nucifera</name>
    <name type="common">Sacred lotus</name>
    <dbReference type="NCBI Taxonomy" id="4432"/>
    <lineage>
        <taxon>Eukaryota</taxon>
        <taxon>Viridiplantae</taxon>
        <taxon>Streptophyta</taxon>
        <taxon>Embryophyta</taxon>
        <taxon>Tracheophyta</taxon>
        <taxon>Spermatophyta</taxon>
        <taxon>Magnoliopsida</taxon>
        <taxon>Proteales</taxon>
        <taxon>Nelumbonaceae</taxon>
        <taxon>Nelumbo</taxon>
    </lineage>
</organism>
<dbReference type="InterPro" id="IPR000422">
    <property type="entry name" value="DHBP_synthase_RibB"/>
</dbReference>
<dbReference type="PANTHER" id="PTHR21327">
    <property type="entry name" value="GTP CYCLOHYDROLASE II-RELATED"/>
    <property type="match status" value="1"/>
</dbReference>
<name>A0A822YL51_NELNU</name>
<dbReference type="SUPFAM" id="SSF56322">
    <property type="entry name" value="ADC synthase"/>
    <property type="match status" value="1"/>
</dbReference>
<protein>
    <submittedName>
        <fullName evidence="6">Uncharacterized protein</fullName>
    </submittedName>
</protein>
<gene>
    <name evidence="6" type="ORF">HUJ06_011162</name>
</gene>
<comment type="similarity">
    <text evidence="2">In the C-terminal section; belongs to the GTP cyclohydrolase II family.</text>
</comment>
<evidence type="ECO:0000256" key="5">
    <source>
        <dbReference type="SAM" id="Phobius"/>
    </source>
</evidence>
<proteinExistence type="inferred from homology"/>
<dbReference type="Proteomes" id="UP000607653">
    <property type="component" value="Unassembled WGS sequence"/>
</dbReference>
<comment type="pathway">
    <text evidence="1">Cofactor biosynthesis; riboflavin biosynthesis.</text>
</comment>
<accession>A0A822YL51</accession>
<dbReference type="GO" id="GO:0009231">
    <property type="term" value="P:riboflavin biosynthetic process"/>
    <property type="evidence" value="ECO:0007669"/>
    <property type="project" value="UniProtKB-UniPathway"/>
</dbReference>
<dbReference type="AlphaFoldDB" id="A0A822YL51"/>
<feature type="transmembrane region" description="Helical" evidence="5">
    <location>
        <begin position="171"/>
        <end position="190"/>
    </location>
</feature>
<dbReference type="PANTHER" id="PTHR21327:SF29">
    <property type="entry name" value="GTP CYCLOHYDROLASE-2"/>
    <property type="match status" value="1"/>
</dbReference>
<evidence type="ECO:0000256" key="4">
    <source>
        <dbReference type="ARBA" id="ARBA00022723"/>
    </source>
</evidence>
<dbReference type="GO" id="GO:0046872">
    <property type="term" value="F:metal ion binding"/>
    <property type="evidence" value="ECO:0007669"/>
    <property type="project" value="UniProtKB-KW"/>
</dbReference>
<evidence type="ECO:0000256" key="2">
    <source>
        <dbReference type="ARBA" id="ARBA00008976"/>
    </source>
</evidence>
<dbReference type="EMBL" id="DUZY01000003">
    <property type="protein sequence ID" value="DAD32311.1"/>
    <property type="molecule type" value="Genomic_DNA"/>
</dbReference>
<dbReference type="SUPFAM" id="SSF55821">
    <property type="entry name" value="YrdC/RibB"/>
    <property type="match status" value="1"/>
</dbReference>
<dbReference type="GO" id="GO:0008686">
    <property type="term" value="F:3,4-dihydroxy-2-butanone-4-phosphate synthase activity"/>
    <property type="evidence" value="ECO:0007669"/>
    <property type="project" value="InterPro"/>
</dbReference>
<keyword evidence="4" id="KW-0479">Metal-binding</keyword>
<evidence type="ECO:0000256" key="1">
    <source>
        <dbReference type="ARBA" id="ARBA00005104"/>
    </source>
</evidence>
<dbReference type="InterPro" id="IPR017945">
    <property type="entry name" value="DHBP_synth_RibB-like_a/b_dom"/>
</dbReference>
<keyword evidence="5" id="KW-0472">Membrane</keyword>